<feature type="domain" description="NTP pyrophosphohydrolase MazG-like" evidence="1">
    <location>
        <begin position="34"/>
        <end position="107"/>
    </location>
</feature>
<dbReference type="GO" id="GO:0006203">
    <property type="term" value="P:dGTP catabolic process"/>
    <property type="evidence" value="ECO:0007669"/>
    <property type="project" value="TreeGrafter"/>
</dbReference>
<dbReference type="AlphaFoldDB" id="A0A9D1G614"/>
<feature type="domain" description="NTP pyrophosphohydrolase MazG-like" evidence="1">
    <location>
        <begin position="173"/>
        <end position="231"/>
    </location>
</feature>
<dbReference type="GO" id="GO:0006950">
    <property type="term" value="P:response to stress"/>
    <property type="evidence" value="ECO:0007669"/>
    <property type="project" value="UniProtKB-ARBA"/>
</dbReference>
<dbReference type="NCBIfam" id="TIGR00444">
    <property type="entry name" value="mazG"/>
    <property type="match status" value="1"/>
</dbReference>
<dbReference type="PANTHER" id="PTHR30522">
    <property type="entry name" value="NUCLEOSIDE TRIPHOSPHATE PYROPHOSPHOHYDROLASE"/>
    <property type="match status" value="1"/>
</dbReference>
<accession>A0A9D1G614</accession>
<dbReference type="InterPro" id="IPR011551">
    <property type="entry name" value="NTP_PyrPHydrolase_MazG"/>
</dbReference>
<keyword evidence="2" id="KW-0378">Hydrolase</keyword>
<dbReference type="PANTHER" id="PTHR30522:SF0">
    <property type="entry name" value="NUCLEOSIDE TRIPHOSPHATE PYROPHOSPHOHYDROLASE"/>
    <property type="match status" value="1"/>
</dbReference>
<dbReference type="InterPro" id="IPR048011">
    <property type="entry name" value="NTP-PPase_MazG-like_C"/>
</dbReference>
<dbReference type="InterPro" id="IPR048015">
    <property type="entry name" value="NTP-PPase_MazG-like_N"/>
</dbReference>
<dbReference type="CDD" id="cd11528">
    <property type="entry name" value="NTP-PPase_MazG_Nterm"/>
    <property type="match status" value="1"/>
</dbReference>
<dbReference type="GO" id="GO:0046081">
    <property type="term" value="P:dUTP catabolic process"/>
    <property type="evidence" value="ECO:0007669"/>
    <property type="project" value="TreeGrafter"/>
</dbReference>
<dbReference type="NCBIfam" id="NF007113">
    <property type="entry name" value="PRK09562.1"/>
    <property type="match status" value="1"/>
</dbReference>
<gene>
    <name evidence="2" type="primary">mazG</name>
    <name evidence="2" type="ORF">IAD42_05260</name>
</gene>
<dbReference type="GO" id="GO:0046076">
    <property type="term" value="P:dTTP catabolic process"/>
    <property type="evidence" value="ECO:0007669"/>
    <property type="project" value="TreeGrafter"/>
</dbReference>
<dbReference type="FunFam" id="1.10.287.1080:FF:000001">
    <property type="entry name" value="Nucleoside triphosphate pyrophosphohydrolase"/>
    <property type="match status" value="1"/>
</dbReference>
<organism evidence="2 3">
    <name type="scientific">Candidatus Scatomorpha pullistercoris</name>
    <dbReference type="NCBI Taxonomy" id="2840929"/>
    <lineage>
        <taxon>Bacteria</taxon>
        <taxon>Bacillati</taxon>
        <taxon>Bacillota</taxon>
        <taxon>Clostridia</taxon>
        <taxon>Eubacteriales</taxon>
        <taxon>Candidatus Scatomorpha</taxon>
    </lineage>
</organism>
<dbReference type="SUPFAM" id="SSF101386">
    <property type="entry name" value="all-alpha NTP pyrophosphatases"/>
    <property type="match status" value="2"/>
</dbReference>
<dbReference type="CDD" id="cd11529">
    <property type="entry name" value="NTP-PPase_MazG_Cterm"/>
    <property type="match status" value="1"/>
</dbReference>
<reference evidence="2" key="1">
    <citation type="submission" date="2020-10" db="EMBL/GenBank/DDBJ databases">
        <authorList>
            <person name="Gilroy R."/>
        </authorList>
    </citation>
    <scope>NUCLEOTIDE SEQUENCE</scope>
    <source>
        <strain evidence="2">ChiHecec3B27-6122</strain>
    </source>
</reference>
<dbReference type="GO" id="GO:0046061">
    <property type="term" value="P:dATP catabolic process"/>
    <property type="evidence" value="ECO:0007669"/>
    <property type="project" value="TreeGrafter"/>
</dbReference>
<dbReference type="Gene3D" id="1.10.287.1080">
    <property type="entry name" value="MazG-like"/>
    <property type="match status" value="2"/>
</dbReference>
<evidence type="ECO:0000313" key="2">
    <source>
        <dbReference type="EMBL" id="HIS97364.1"/>
    </source>
</evidence>
<dbReference type="EMBL" id="DVJS01000133">
    <property type="protein sequence ID" value="HIS97364.1"/>
    <property type="molecule type" value="Genomic_DNA"/>
</dbReference>
<dbReference type="Proteomes" id="UP000886876">
    <property type="component" value="Unassembled WGS sequence"/>
</dbReference>
<proteinExistence type="predicted"/>
<dbReference type="InterPro" id="IPR004518">
    <property type="entry name" value="MazG-like_dom"/>
</dbReference>
<dbReference type="Pfam" id="PF03819">
    <property type="entry name" value="MazG"/>
    <property type="match status" value="2"/>
</dbReference>
<protein>
    <submittedName>
        <fullName evidence="2">Nucleoside triphosphate pyrophosphohydrolase</fullName>
        <ecNumber evidence="2">3.6.1.9</ecNumber>
    </submittedName>
</protein>
<comment type="caution">
    <text evidence="2">The sequence shown here is derived from an EMBL/GenBank/DDBJ whole genome shotgun (WGS) entry which is preliminary data.</text>
</comment>
<evidence type="ECO:0000313" key="3">
    <source>
        <dbReference type="Proteomes" id="UP000886876"/>
    </source>
</evidence>
<dbReference type="GO" id="GO:0046052">
    <property type="term" value="P:UTP catabolic process"/>
    <property type="evidence" value="ECO:0007669"/>
    <property type="project" value="TreeGrafter"/>
</dbReference>
<dbReference type="EC" id="3.6.1.9" evidence="2"/>
<name>A0A9D1G614_9FIRM</name>
<sequence length="277" mass="31574">MVDFVCKDSYDLKDFIDLIDYLRSPRGCPWDREQTHESIRRNVLEEAYEVCEAIDEGRPEHICEELGDLLMQVIFHASMAKDEGQYDMDAIADMACKKLVHRHPHVFGTVSAETPDKVLENWDAIKRADRAQQTAASAMDGISHGLPGLMRSEKIQNKAAKLGFDWPCVGGAMEKLREEVGELQDGIDAGDLENIKEELGDVLFSAVNVARFYKLDSEQLMHAACEKFIRRFRFIEEGAAKLGRRLEDMSLDEMEEIYQQARHELEGKEPVPVKHCE</sequence>
<evidence type="ECO:0000259" key="1">
    <source>
        <dbReference type="Pfam" id="PF03819"/>
    </source>
</evidence>
<dbReference type="GO" id="GO:0047429">
    <property type="term" value="F:nucleoside triphosphate diphosphatase activity"/>
    <property type="evidence" value="ECO:0007669"/>
    <property type="project" value="UniProtKB-EC"/>
</dbReference>
<dbReference type="GO" id="GO:0046047">
    <property type="term" value="P:TTP catabolic process"/>
    <property type="evidence" value="ECO:0007669"/>
    <property type="project" value="TreeGrafter"/>
</dbReference>
<reference evidence="2" key="2">
    <citation type="journal article" date="2021" name="PeerJ">
        <title>Extensive microbial diversity within the chicken gut microbiome revealed by metagenomics and culture.</title>
        <authorList>
            <person name="Gilroy R."/>
            <person name="Ravi A."/>
            <person name="Getino M."/>
            <person name="Pursley I."/>
            <person name="Horton D.L."/>
            <person name="Alikhan N.F."/>
            <person name="Baker D."/>
            <person name="Gharbi K."/>
            <person name="Hall N."/>
            <person name="Watson M."/>
            <person name="Adriaenssens E.M."/>
            <person name="Foster-Nyarko E."/>
            <person name="Jarju S."/>
            <person name="Secka A."/>
            <person name="Antonio M."/>
            <person name="Oren A."/>
            <person name="Chaudhuri R.R."/>
            <person name="La Ragione R."/>
            <person name="Hildebrand F."/>
            <person name="Pallen M.J."/>
        </authorList>
    </citation>
    <scope>NUCLEOTIDE SEQUENCE</scope>
    <source>
        <strain evidence="2">ChiHecec3B27-6122</strain>
    </source>
</reference>